<dbReference type="Pfam" id="PF12697">
    <property type="entry name" value="Abhydrolase_6"/>
    <property type="match status" value="1"/>
</dbReference>
<dbReference type="PANTHER" id="PTHR43194">
    <property type="entry name" value="HYDROLASE ALPHA/BETA FOLD FAMILY"/>
    <property type="match status" value="1"/>
</dbReference>
<dbReference type="InterPro" id="IPR000073">
    <property type="entry name" value="AB_hydrolase_1"/>
</dbReference>
<comment type="caution">
    <text evidence="2">The sequence shown here is derived from an EMBL/GenBank/DDBJ whole genome shotgun (WGS) entry which is preliminary data.</text>
</comment>
<keyword evidence="3" id="KW-1185">Reference proteome</keyword>
<dbReference type="Gene3D" id="3.40.50.1820">
    <property type="entry name" value="alpha/beta hydrolase"/>
    <property type="match status" value="1"/>
</dbReference>
<dbReference type="OrthoDB" id="3519228at2"/>
<dbReference type="SUPFAM" id="SSF53474">
    <property type="entry name" value="alpha/beta-Hydrolases"/>
    <property type="match status" value="1"/>
</dbReference>
<dbReference type="InterPro" id="IPR050228">
    <property type="entry name" value="Carboxylesterase_BioH"/>
</dbReference>
<name>U1LC68_9MICO</name>
<protein>
    <recommendedName>
        <fullName evidence="1">AB hydrolase-1 domain-containing protein</fullName>
    </recommendedName>
</protein>
<dbReference type="AlphaFoldDB" id="U1LC68"/>
<dbReference type="Proteomes" id="UP000016462">
    <property type="component" value="Unassembled WGS sequence"/>
</dbReference>
<evidence type="ECO:0000259" key="1">
    <source>
        <dbReference type="Pfam" id="PF12697"/>
    </source>
</evidence>
<organism evidence="2 3">
    <name type="scientific">Agrococcus pavilionensis RW1</name>
    <dbReference type="NCBI Taxonomy" id="1330458"/>
    <lineage>
        <taxon>Bacteria</taxon>
        <taxon>Bacillati</taxon>
        <taxon>Actinomycetota</taxon>
        <taxon>Actinomycetes</taxon>
        <taxon>Micrococcales</taxon>
        <taxon>Microbacteriaceae</taxon>
        <taxon>Agrococcus</taxon>
    </lineage>
</organism>
<evidence type="ECO:0000313" key="3">
    <source>
        <dbReference type="Proteomes" id="UP000016462"/>
    </source>
</evidence>
<dbReference type="EMBL" id="ASHR01000016">
    <property type="protein sequence ID" value="ERG64748.1"/>
    <property type="molecule type" value="Genomic_DNA"/>
</dbReference>
<dbReference type="GO" id="GO:0003824">
    <property type="term" value="F:catalytic activity"/>
    <property type="evidence" value="ECO:0007669"/>
    <property type="project" value="UniProtKB-ARBA"/>
</dbReference>
<dbReference type="InterPro" id="IPR029058">
    <property type="entry name" value="AB_hydrolase_fold"/>
</dbReference>
<evidence type="ECO:0000313" key="2">
    <source>
        <dbReference type="EMBL" id="ERG64748.1"/>
    </source>
</evidence>
<gene>
    <name evidence="2" type="ORF">L332_09850</name>
</gene>
<dbReference type="PANTHER" id="PTHR43194:SF5">
    <property type="entry name" value="PIMELOYL-[ACYL-CARRIER PROTEIN] METHYL ESTER ESTERASE"/>
    <property type="match status" value="1"/>
</dbReference>
<feature type="domain" description="AB hydrolase-1" evidence="1">
    <location>
        <begin position="19"/>
        <end position="240"/>
    </location>
</feature>
<dbReference type="RefSeq" id="WP_021064943.1">
    <property type="nucleotide sequence ID" value="NZ_ASHR01000016.1"/>
</dbReference>
<proteinExistence type="predicted"/>
<sequence length="262" mass="28415">MTAFPEAHRPSVASTHRPVVLLHAGSAGNWMWEPQLPAVRDRLALTPHLPGFGPRVDEEWPGLAAAADDVARRIRDLGAEGAVDVVGVSLGGVLALHLAARHPQLAASVLTSGTAVLPVIGVARTASALQLLLWNRRALWRAQASSLGLSPEGVGRFVEHGLSVRRATARAMLDEIWAGAMPEGLERYRGRMLLVAGEFDPPVMAQSLDALLEVAPHAETRTAPGMRHIWNLDHAKRFNAMLRDWLRGGVDHWLLEPTHVLL</sequence>
<accession>U1LC68</accession>
<reference evidence="2 3" key="1">
    <citation type="journal article" date="2013" name="Genome Announc.">
        <title>First draft genome sequence from a member of the genus agrococcus, isolated from modern microbialites.</title>
        <authorList>
            <person name="White R.A.III."/>
            <person name="Grassa C.J."/>
            <person name="Suttle C.A."/>
        </authorList>
    </citation>
    <scope>NUCLEOTIDE SEQUENCE [LARGE SCALE GENOMIC DNA]</scope>
    <source>
        <strain evidence="2 3">RW1</strain>
    </source>
</reference>